<keyword evidence="1 4" id="KW-0418">Kinase</keyword>
<dbReference type="SUPFAM" id="SSF56042">
    <property type="entry name" value="PurM C-terminal domain-like"/>
    <property type="match status" value="1"/>
</dbReference>
<feature type="binding site" evidence="1">
    <location>
        <position position="110"/>
    </location>
    <ligand>
        <name>ATP</name>
        <dbReference type="ChEBI" id="CHEBI:30616"/>
    </ligand>
</feature>
<feature type="binding site" evidence="1">
    <location>
        <position position="80"/>
    </location>
    <ligand>
        <name>Mg(2+)</name>
        <dbReference type="ChEBI" id="CHEBI:18420"/>
        <label>4</label>
    </ligand>
</feature>
<sequence>MKIKDLGERALIKQITEVLGESASANGFVGIGDDAALTTCNKEAWLVTSKDMLVEGVHFLLPAMTPADLGYKALAVNISDIAAMGGVPRHAYVALALPKETGVEFILEFYRGMGPLAAELGTTISGGDTVSSPGPLMISITVQGEVDRQKALLRSGASPGDILCTTGPLGASAAGLALLLNRELDCPEKLRSQALNAHFRPVPRVREADFLAHSGAVTAAMDISDGLLEDLGEISQASGCGVLLEEDKIPVHPAAQQIAPLAQSLAAEWALNGGEDYELLLAVQSRRFASLSREYESRFGVPLMPIGKVVGEKGLWMVTKEGKRVKLTIKGFQHF</sequence>
<gene>
    <name evidence="1" type="primary">thiL</name>
    <name evidence="4" type="ORF">DealDRAFT_0304</name>
</gene>
<feature type="binding site" evidence="1">
    <location>
        <position position="80"/>
    </location>
    <ligand>
        <name>Mg(2+)</name>
        <dbReference type="ChEBI" id="CHEBI:18420"/>
        <label>3</label>
    </ligand>
</feature>
<dbReference type="PANTHER" id="PTHR30270">
    <property type="entry name" value="THIAMINE-MONOPHOSPHATE KINASE"/>
    <property type="match status" value="1"/>
</dbReference>
<evidence type="ECO:0000259" key="3">
    <source>
        <dbReference type="Pfam" id="PF02769"/>
    </source>
</evidence>
<dbReference type="Pfam" id="PF02769">
    <property type="entry name" value="AIRS_C"/>
    <property type="match status" value="1"/>
</dbReference>
<dbReference type="GO" id="GO:0005524">
    <property type="term" value="F:ATP binding"/>
    <property type="evidence" value="ECO:0007669"/>
    <property type="project" value="UniProtKB-UniRule"/>
</dbReference>
<keyword evidence="1" id="KW-0067">ATP-binding</keyword>
<dbReference type="STRING" id="555088.DealDRAFT_0304"/>
<name>C0GCU5_DETAL</name>
<organism evidence="4 5">
    <name type="scientific">Dethiobacter alkaliphilus AHT 1</name>
    <dbReference type="NCBI Taxonomy" id="555088"/>
    <lineage>
        <taxon>Bacteria</taxon>
        <taxon>Bacillati</taxon>
        <taxon>Bacillota</taxon>
        <taxon>Dethiobacteria</taxon>
        <taxon>Dethiobacterales</taxon>
        <taxon>Dethiobacteraceae</taxon>
        <taxon>Dethiobacter</taxon>
    </lineage>
</organism>
<feature type="binding site" evidence="1">
    <location>
        <position position="128"/>
    </location>
    <ligand>
        <name>Mg(2+)</name>
        <dbReference type="ChEBI" id="CHEBI:18420"/>
        <label>1</label>
    </ligand>
</feature>
<comment type="caution">
    <text evidence="4">The sequence shown here is derived from an EMBL/GenBank/DDBJ whole genome shotgun (WGS) entry which is preliminary data.</text>
</comment>
<feature type="binding site" evidence="1">
    <location>
        <position position="34"/>
    </location>
    <ligand>
        <name>Mg(2+)</name>
        <dbReference type="ChEBI" id="CHEBI:18420"/>
        <label>4</label>
    </ligand>
</feature>
<dbReference type="EMBL" id="ACJM01000001">
    <property type="protein sequence ID" value="EEG79030.1"/>
    <property type="molecule type" value="Genomic_DNA"/>
</dbReference>
<dbReference type="Gene3D" id="3.90.650.10">
    <property type="entry name" value="PurM-like C-terminal domain"/>
    <property type="match status" value="1"/>
</dbReference>
<feature type="binding site" evidence="1">
    <location>
        <position position="332"/>
    </location>
    <ligand>
        <name>substrate</name>
    </ligand>
</feature>
<dbReference type="SUPFAM" id="SSF55326">
    <property type="entry name" value="PurM N-terminal domain-like"/>
    <property type="match status" value="1"/>
</dbReference>
<feature type="binding site" evidence="1">
    <location>
        <position position="80"/>
    </location>
    <ligand>
        <name>Mg(2+)</name>
        <dbReference type="ChEBI" id="CHEBI:18420"/>
        <label>2</label>
    </ligand>
</feature>
<comment type="pathway">
    <text evidence="1">Cofactor biosynthesis; thiamine diphosphate biosynthesis; thiamine diphosphate from thiamine phosphate: step 1/1.</text>
</comment>
<dbReference type="Pfam" id="PF00586">
    <property type="entry name" value="AIRS"/>
    <property type="match status" value="1"/>
</dbReference>
<keyword evidence="1" id="KW-0784">Thiamine biosynthesis</keyword>
<feature type="binding site" evidence="1">
    <location>
        <position position="49"/>
    </location>
    <ligand>
        <name>Mg(2+)</name>
        <dbReference type="ChEBI" id="CHEBI:18420"/>
        <label>4</label>
    </ligand>
</feature>
<dbReference type="GO" id="GO:0009228">
    <property type="term" value="P:thiamine biosynthetic process"/>
    <property type="evidence" value="ECO:0007669"/>
    <property type="project" value="UniProtKB-KW"/>
</dbReference>
<dbReference type="PIRSF" id="PIRSF005303">
    <property type="entry name" value="Thiam_monoph_kin"/>
    <property type="match status" value="1"/>
</dbReference>
<dbReference type="AlphaFoldDB" id="C0GCU5"/>
<feature type="binding site" evidence="1">
    <location>
        <position position="225"/>
    </location>
    <ligand>
        <name>Mg(2+)</name>
        <dbReference type="ChEBI" id="CHEBI:18420"/>
        <label>5</label>
    </ligand>
</feature>
<dbReference type="PANTHER" id="PTHR30270:SF0">
    <property type="entry name" value="THIAMINE-MONOPHOSPHATE KINASE"/>
    <property type="match status" value="1"/>
</dbReference>
<dbReference type="InterPro" id="IPR036676">
    <property type="entry name" value="PurM-like_C_sf"/>
</dbReference>
<dbReference type="GO" id="GO:0009030">
    <property type="term" value="F:thiamine-phosphate kinase activity"/>
    <property type="evidence" value="ECO:0007669"/>
    <property type="project" value="UniProtKB-UniRule"/>
</dbReference>
<comment type="caution">
    <text evidence="1">Lacks conserved residue(s) required for the propagation of feature annotation.</text>
</comment>
<feature type="domain" description="PurM-like C-terminal" evidence="3">
    <location>
        <begin position="159"/>
        <end position="314"/>
    </location>
</feature>
<dbReference type="InterPro" id="IPR006283">
    <property type="entry name" value="ThiL-like"/>
</dbReference>
<dbReference type="GO" id="GO:0000287">
    <property type="term" value="F:magnesium ion binding"/>
    <property type="evidence" value="ECO:0007669"/>
    <property type="project" value="UniProtKB-UniRule"/>
</dbReference>
<dbReference type="CDD" id="cd02194">
    <property type="entry name" value="ThiL"/>
    <property type="match status" value="1"/>
</dbReference>
<comment type="function">
    <text evidence="1">Catalyzes the ATP-dependent phosphorylation of thiamine-monophosphate (TMP) to form thiamine-pyrophosphate (TPP), the active form of vitamin B1.</text>
</comment>
<keyword evidence="5" id="KW-1185">Reference proteome</keyword>
<dbReference type="InterPro" id="IPR036921">
    <property type="entry name" value="PurM-like_N_sf"/>
</dbReference>
<comment type="similarity">
    <text evidence="1">Belongs to the thiamine-monophosphate kinase family.</text>
</comment>
<dbReference type="InterPro" id="IPR016188">
    <property type="entry name" value="PurM-like_N"/>
</dbReference>
<feature type="binding site" evidence="1">
    <location>
        <position position="222"/>
    </location>
    <ligand>
        <name>Mg(2+)</name>
        <dbReference type="ChEBI" id="CHEBI:18420"/>
        <label>3</label>
    </ligand>
</feature>
<dbReference type="HAMAP" id="MF_02128">
    <property type="entry name" value="TMP_kinase"/>
    <property type="match status" value="1"/>
</dbReference>
<dbReference type="RefSeq" id="WP_008514185.1">
    <property type="nucleotide sequence ID" value="NZ_ACJM01000001.1"/>
</dbReference>
<feature type="binding site" evidence="1">
    <location>
        <position position="34"/>
    </location>
    <ligand>
        <name>Mg(2+)</name>
        <dbReference type="ChEBI" id="CHEBI:18420"/>
        <label>3</label>
    </ligand>
</feature>
<reference evidence="4 5" key="1">
    <citation type="submission" date="2009-02" db="EMBL/GenBank/DDBJ databases">
        <title>Sequencing of the draft genome and assembly of Dethiobacter alkaliphilus AHT 1.</title>
        <authorList>
            <consortium name="US DOE Joint Genome Institute (JGI-PGF)"/>
            <person name="Lucas S."/>
            <person name="Copeland A."/>
            <person name="Lapidus A."/>
            <person name="Glavina del Rio T."/>
            <person name="Dalin E."/>
            <person name="Tice H."/>
            <person name="Bruce D."/>
            <person name="Goodwin L."/>
            <person name="Pitluck S."/>
            <person name="Larimer F."/>
            <person name="Land M.L."/>
            <person name="Hauser L."/>
            <person name="Muyzer G."/>
        </authorList>
    </citation>
    <scope>NUCLEOTIDE SEQUENCE [LARGE SCALE GENOMIC DNA]</scope>
    <source>
        <strain evidence="4 5">AHT 1</strain>
    </source>
</reference>
<feature type="binding site" evidence="1">
    <location>
        <position position="224"/>
    </location>
    <ligand>
        <name>ATP</name>
        <dbReference type="ChEBI" id="CHEBI:30616"/>
    </ligand>
</feature>
<dbReference type="UniPathway" id="UPA00060">
    <property type="reaction ID" value="UER00142"/>
</dbReference>
<feature type="binding site" evidence="1">
    <location>
        <position position="51"/>
    </location>
    <ligand>
        <name>Mg(2+)</name>
        <dbReference type="ChEBI" id="CHEBI:18420"/>
        <label>1</label>
    </ligand>
</feature>
<feature type="binding site" evidence="1">
    <location>
        <position position="154"/>
    </location>
    <ligand>
        <name>ATP</name>
        <dbReference type="ChEBI" id="CHEBI:30616"/>
    </ligand>
</feature>
<dbReference type="InterPro" id="IPR010918">
    <property type="entry name" value="PurM-like_C_dom"/>
</dbReference>
<dbReference type="eggNOG" id="COG0611">
    <property type="taxonomic scope" value="Bacteria"/>
</dbReference>
<feature type="binding site" evidence="1">
    <location>
        <begin position="127"/>
        <end position="128"/>
    </location>
    <ligand>
        <name>ATP</name>
        <dbReference type="ChEBI" id="CHEBI:30616"/>
    </ligand>
</feature>
<dbReference type="Gene3D" id="3.30.1330.10">
    <property type="entry name" value="PurM-like, N-terminal domain"/>
    <property type="match status" value="1"/>
</dbReference>
<evidence type="ECO:0000313" key="5">
    <source>
        <dbReference type="Proteomes" id="UP000006443"/>
    </source>
</evidence>
<feature type="binding site" evidence="1">
    <location>
        <position position="51"/>
    </location>
    <ligand>
        <name>Mg(2+)</name>
        <dbReference type="ChEBI" id="CHEBI:18420"/>
        <label>2</label>
    </ligand>
</feature>
<comment type="miscellaneous">
    <text evidence="1">Reaction mechanism of ThiL seems to utilize a direct, inline transfer of the gamma-phosphate of ATP to TMP rather than a phosphorylated enzyme intermediate.</text>
</comment>
<keyword evidence="1" id="KW-0547">Nucleotide-binding</keyword>
<proteinExistence type="inferred from homology"/>
<accession>C0GCU5</accession>
<protein>
    <recommendedName>
        <fullName evidence="1">Thiamine-monophosphate kinase</fullName>
        <shortName evidence="1">TMP kinase</shortName>
        <shortName evidence="1">Thiamine-phosphate kinase</shortName>
        <ecNumber evidence="1">2.7.4.16</ecNumber>
    </recommendedName>
</protein>
<evidence type="ECO:0000256" key="1">
    <source>
        <dbReference type="HAMAP-Rule" id="MF_02128"/>
    </source>
</evidence>
<dbReference type="NCBIfam" id="TIGR01379">
    <property type="entry name" value="thiL"/>
    <property type="match status" value="1"/>
</dbReference>
<keyword evidence="1" id="KW-0808">Transferase</keyword>
<dbReference type="EC" id="2.7.4.16" evidence="1"/>
<feature type="binding site" evidence="1">
    <location>
        <position position="58"/>
    </location>
    <ligand>
        <name>substrate</name>
    </ligand>
</feature>
<evidence type="ECO:0000313" key="4">
    <source>
        <dbReference type="EMBL" id="EEG79030.1"/>
    </source>
</evidence>
<comment type="catalytic activity">
    <reaction evidence="1">
        <text>thiamine phosphate + ATP = thiamine diphosphate + ADP</text>
        <dbReference type="Rhea" id="RHEA:15913"/>
        <dbReference type="ChEBI" id="CHEBI:30616"/>
        <dbReference type="ChEBI" id="CHEBI:37575"/>
        <dbReference type="ChEBI" id="CHEBI:58937"/>
        <dbReference type="ChEBI" id="CHEBI:456216"/>
        <dbReference type="EC" id="2.7.4.16"/>
    </reaction>
</comment>
<dbReference type="GO" id="GO:0009229">
    <property type="term" value="P:thiamine diphosphate biosynthetic process"/>
    <property type="evidence" value="ECO:0007669"/>
    <property type="project" value="UniProtKB-UniRule"/>
</dbReference>
<keyword evidence="1" id="KW-0460">Magnesium</keyword>
<dbReference type="OrthoDB" id="9802811at2"/>
<feature type="binding site" evidence="1">
    <location>
        <position position="275"/>
    </location>
    <ligand>
        <name>substrate</name>
    </ligand>
</feature>
<evidence type="ECO:0000259" key="2">
    <source>
        <dbReference type="Pfam" id="PF00586"/>
    </source>
</evidence>
<dbReference type="Proteomes" id="UP000006443">
    <property type="component" value="Unassembled WGS sequence"/>
</dbReference>
<keyword evidence="1" id="KW-0479">Metal-binding</keyword>
<feature type="domain" description="PurM-like N-terminal" evidence="2">
    <location>
        <begin position="32"/>
        <end position="146"/>
    </location>
</feature>